<gene>
    <name evidence="1" type="ORF">HannXRQ_Chr02g0055881</name>
</gene>
<name>A0A251VJP6_HELAN</name>
<dbReference type="Proteomes" id="UP000215914">
    <property type="component" value="Chromosome 2"/>
</dbReference>
<keyword evidence="2" id="KW-1185">Reference proteome</keyword>
<sequence length="55" mass="6206">MIGLHLRTLAHQPSSVHPRRTSVYRFIIIPTRLSFFIGSSSLICWGSQPPKSATR</sequence>
<reference evidence="2" key="1">
    <citation type="journal article" date="2017" name="Nature">
        <title>The sunflower genome provides insights into oil metabolism, flowering and Asterid evolution.</title>
        <authorList>
            <person name="Badouin H."/>
            <person name="Gouzy J."/>
            <person name="Grassa C.J."/>
            <person name="Murat F."/>
            <person name="Staton S.E."/>
            <person name="Cottret L."/>
            <person name="Lelandais-Briere C."/>
            <person name="Owens G.L."/>
            <person name="Carrere S."/>
            <person name="Mayjonade B."/>
            <person name="Legrand L."/>
            <person name="Gill N."/>
            <person name="Kane N.C."/>
            <person name="Bowers J.E."/>
            <person name="Hubner S."/>
            <person name="Bellec A."/>
            <person name="Berard A."/>
            <person name="Berges H."/>
            <person name="Blanchet N."/>
            <person name="Boniface M.C."/>
            <person name="Brunel D."/>
            <person name="Catrice O."/>
            <person name="Chaidir N."/>
            <person name="Claudel C."/>
            <person name="Donnadieu C."/>
            <person name="Faraut T."/>
            <person name="Fievet G."/>
            <person name="Helmstetter N."/>
            <person name="King M."/>
            <person name="Knapp S.J."/>
            <person name="Lai Z."/>
            <person name="Le Paslier M.C."/>
            <person name="Lippi Y."/>
            <person name="Lorenzon L."/>
            <person name="Mandel J.R."/>
            <person name="Marage G."/>
            <person name="Marchand G."/>
            <person name="Marquand E."/>
            <person name="Bret-Mestries E."/>
            <person name="Morien E."/>
            <person name="Nambeesan S."/>
            <person name="Nguyen T."/>
            <person name="Pegot-Espagnet P."/>
            <person name="Pouilly N."/>
            <person name="Raftis F."/>
            <person name="Sallet E."/>
            <person name="Schiex T."/>
            <person name="Thomas J."/>
            <person name="Vandecasteele C."/>
            <person name="Vares D."/>
            <person name="Vear F."/>
            <person name="Vautrin S."/>
            <person name="Crespi M."/>
            <person name="Mangin B."/>
            <person name="Burke J.M."/>
            <person name="Salse J."/>
            <person name="Munos S."/>
            <person name="Vincourt P."/>
            <person name="Rieseberg L.H."/>
            <person name="Langlade N.B."/>
        </authorList>
    </citation>
    <scope>NUCLEOTIDE SEQUENCE [LARGE SCALE GENOMIC DNA]</scope>
    <source>
        <strain evidence="2">cv. SF193</strain>
    </source>
</reference>
<dbReference type="EMBL" id="CM007891">
    <property type="protein sequence ID" value="OTG35353.1"/>
    <property type="molecule type" value="Genomic_DNA"/>
</dbReference>
<accession>A0A251VJP6</accession>
<proteinExistence type="predicted"/>
<dbReference type="InParanoid" id="A0A251VJP6"/>
<evidence type="ECO:0000313" key="1">
    <source>
        <dbReference type="EMBL" id="OTG35353.1"/>
    </source>
</evidence>
<dbReference type="AlphaFoldDB" id="A0A251VJP6"/>
<organism evidence="1 2">
    <name type="scientific">Helianthus annuus</name>
    <name type="common">Common sunflower</name>
    <dbReference type="NCBI Taxonomy" id="4232"/>
    <lineage>
        <taxon>Eukaryota</taxon>
        <taxon>Viridiplantae</taxon>
        <taxon>Streptophyta</taxon>
        <taxon>Embryophyta</taxon>
        <taxon>Tracheophyta</taxon>
        <taxon>Spermatophyta</taxon>
        <taxon>Magnoliopsida</taxon>
        <taxon>eudicotyledons</taxon>
        <taxon>Gunneridae</taxon>
        <taxon>Pentapetalae</taxon>
        <taxon>asterids</taxon>
        <taxon>campanulids</taxon>
        <taxon>Asterales</taxon>
        <taxon>Asteraceae</taxon>
        <taxon>Asteroideae</taxon>
        <taxon>Heliantheae alliance</taxon>
        <taxon>Heliantheae</taxon>
        <taxon>Helianthus</taxon>
    </lineage>
</organism>
<evidence type="ECO:0000313" key="2">
    <source>
        <dbReference type="Proteomes" id="UP000215914"/>
    </source>
</evidence>
<protein>
    <submittedName>
        <fullName evidence="1">Uncharacterized protein</fullName>
    </submittedName>
</protein>